<name>A0AA38K7J5_9AGAR</name>
<feature type="compositionally biased region" description="Basic residues" evidence="1">
    <location>
        <begin position="1"/>
        <end position="12"/>
    </location>
</feature>
<evidence type="ECO:0000256" key="1">
    <source>
        <dbReference type="SAM" id="MobiDB-lite"/>
    </source>
</evidence>
<reference evidence="2" key="1">
    <citation type="submission" date="2022-08" db="EMBL/GenBank/DDBJ databases">
        <authorList>
            <consortium name="DOE Joint Genome Institute"/>
            <person name="Min B."/>
            <person name="Riley R."/>
            <person name="Sierra-Patev S."/>
            <person name="Naranjo-Ortiz M."/>
            <person name="Looney B."/>
            <person name="Konkel Z."/>
            <person name="Slot J.C."/>
            <person name="Sakamoto Y."/>
            <person name="Steenwyk J.L."/>
            <person name="Rokas A."/>
            <person name="Carro J."/>
            <person name="Camarero S."/>
            <person name="Ferreira P."/>
            <person name="Molpeceres G."/>
            <person name="Ruiz-Duenas F.J."/>
            <person name="Serrano A."/>
            <person name="Henrissat B."/>
            <person name="Drula E."/>
            <person name="Hughes K.W."/>
            <person name="Mata J.L."/>
            <person name="Ishikawa N.K."/>
            <person name="Vargas-Isla R."/>
            <person name="Ushijima S."/>
            <person name="Smith C.A."/>
            <person name="Ahrendt S."/>
            <person name="Andreopoulos W."/>
            <person name="He G."/>
            <person name="Labutti K."/>
            <person name="Lipzen A."/>
            <person name="Ng V."/>
            <person name="Sandor L."/>
            <person name="Barry K."/>
            <person name="Martinez A.T."/>
            <person name="Xiao Y."/>
            <person name="Gibbons J.G."/>
            <person name="Terashima K."/>
            <person name="Hibbett D.S."/>
            <person name="Grigoriev I.V."/>
        </authorList>
    </citation>
    <scope>NUCLEOTIDE SEQUENCE</scope>
    <source>
        <strain evidence="2">TFB10291</strain>
    </source>
</reference>
<comment type="caution">
    <text evidence="2">The sequence shown here is derived from an EMBL/GenBank/DDBJ whole genome shotgun (WGS) entry which is preliminary data.</text>
</comment>
<evidence type="ECO:0000313" key="3">
    <source>
        <dbReference type="Proteomes" id="UP001163798"/>
    </source>
</evidence>
<feature type="compositionally biased region" description="Basic residues" evidence="1">
    <location>
        <begin position="133"/>
        <end position="143"/>
    </location>
</feature>
<gene>
    <name evidence="2" type="ORF">GGU10DRAFT_381253</name>
</gene>
<accession>A0AA38K7J5</accession>
<feature type="compositionally biased region" description="Low complexity" evidence="1">
    <location>
        <begin position="34"/>
        <end position="45"/>
    </location>
</feature>
<keyword evidence="3" id="KW-1185">Reference proteome</keyword>
<feature type="region of interest" description="Disordered" evidence="1">
    <location>
        <begin position="1"/>
        <end position="45"/>
    </location>
</feature>
<dbReference type="EMBL" id="MU793944">
    <property type="protein sequence ID" value="KAJ3780069.1"/>
    <property type="molecule type" value="Genomic_DNA"/>
</dbReference>
<protein>
    <submittedName>
        <fullName evidence="2">Uncharacterized protein</fullName>
    </submittedName>
</protein>
<dbReference type="AlphaFoldDB" id="A0AA38K7J5"/>
<proteinExistence type="predicted"/>
<evidence type="ECO:0000313" key="2">
    <source>
        <dbReference type="EMBL" id="KAJ3780069.1"/>
    </source>
</evidence>
<organism evidence="2 3">
    <name type="scientific">Lentinula aff. detonsa</name>
    <dbReference type="NCBI Taxonomy" id="2804958"/>
    <lineage>
        <taxon>Eukaryota</taxon>
        <taxon>Fungi</taxon>
        <taxon>Dikarya</taxon>
        <taxon>Basidiomycota</taxon>
        <taxon>Agaricomycotina</taxon>
        <taxon>Agaricomycetes</taxon>
        <taxon>Agaricomycetidae</taxon>
        <taxon>Agaricales</taxon>
        <taxon>Marasmiineae</taxon>
        <taxon>Omphalotaceae</taxon>
        <taxon>Lentinula</taxon>
    </lineage>
</organism>
<dbReference type="Proteomes" id="UP001163798">
    <property type="component" value="Unassembled WGS sequence"/>
</dbReference>
<feature type="region of interest" description="Disordered" evidence="1">
    <location>
        <begin position="133"/>
        <end position="155"/>
    </location>
</feature>
<sequence>MKCRGRPLKRKRDVIGLRNQPGQLAAGPQEVPQSSISLSSSCSPEIENDLDDEILDASADGSGDFVLDEAAAGLARWSVHGQDEEDEIEEMVNLDGLGLDNEDLQERLTEYAIAMGDDLRDENWLPTEIRRKLQRQKREKRSRPREYAKGPDVGSKSLRTQQRYKIEIVSNQSLTEKFGFTVTSKASSSTRAITTVSSPPGSPVQIRVESVEPELTWDTPALDSGTLVGSGHAQSIISNGVLEKVLSEIDPAEAWEEELDESIGVSAKLETQSWNALRDELILRLKHAKKSSLPLSQINQLLIL</sequence>